<feature type="compositionally biased region" description="Low complexity" evidence="14">
    <location>
        <begin position="395"/>
        <end position="410"/>
    </location>
</feature>
<dbReference type="Gene3D" id="3.30.40.10">
    <property type="entry name" value="Zinc/RING finger domain, C3HC4 (zinc finger)"/>
    <property type="match status" value="1"/>
</dbReference>
<reference evidence="18" key="1">
    <citation type="submission" date="2021-03" db="EMBL/GenBank/DDBJ databases">
        <authorList>
            <person name="Tagirdzhanova G."/>
        </authorList>
    </citation>
    <scope>NUCLEOTIDE SEQUENCE</scope>
</reference>
<feature type="compositionally biased region" description="Basic and acidic residues" evidence="14">
    <location>
        <begin position="574"/>
        <end position="586"/>
    </location>
</feature>
<keyword evidence="9" id="KW-0833">Ubl conjugation pathway</keyword>
<feature type="transmembrane region" description="Helical" evidence="15">
    <location>
        <begin position="1298"/>
        <end position="1316"/>
    </location>
</feature>
<protein>
    <recommendedName>
        <fullName evidence="4">RING-type E3 ubiquitin transferase</fullName>
        <ecNumber evidence="4">2.3.2.27</ecNumber>
    </recommendedName>
</protein>
<comment type="caution">
    <text evidence="18">The sequence shown here is derived from an EMBL/GenBank/DDBJ whole genome shotgun (WGS) entry which is preliminary data.</text>
</comment>
<dbReference type="EC" id="2.3.2.27" evidence="4"/>
<keyword evidence="6 15" id="KW-0812">Transmembrane</keyword>
<feature type="compositionally biased region" description="Basic residues" evidence="14">
    <location>
        <begin position="411"/>
        <end position="422"/>
    </location>
</feature>
<feature type="domain" description="RING-type" evidence="16">
    <location>
        <begin position="73"/>
        <end position="120"/>
    </location>
</feature>
<evidence type="ECO:0000256" key="15">
    <source>
        <dbReference type="SAM" id="Phobius"/>
    </source>
</evidence>
<keyword evidence="11 15" id="KW-1133">Transmembrane helix</keyword>
<feature type="compositionally biased region" description="Polar residues" evidence="14">
    <location>
        <begin position="636"/>
        <end position="645"/>
    </location>
</feature>
<dbReference type="Pfam" id="PF12906">
    <property type="entry name" value="RINGv"/>
    <property type="match status" value="1"/>
</dbReference>
<dbReference type="InterPro" id="IPR011016">
    <property type="entry name" value="Znf_RING-CH"/>
</dbReference>
<keyword evidence="8 13" id="KW-0863">Zinc-finger</keyword>
<keyword evidence="19" id="KW-1185">Reference proteome</keyword>
<dbReference type="PANTHER" id="PTHR13145">
    <property type="entry name" value="SSM4 PROTEIN"/>
    <property type="match status" value="1"/>
</dbReference>
<feature type="transmembrane region" description="Helical" evidence="15">
    <location>
        <begin position="1656"/>
        <end position="1677"/>
    </location>
</feature>
<feature type="transmembrane region" description="Helical" evidence="15">
    <location>
        <begin position="1460"/>
        <end position="1481"/>
    </location>
</feature>
<dbReference type="InterPro" id="IPR057211">
    <property type="entry name" value="DUF7889"/>
</dbReference>
<dbReference type="InterPro" id="IPR001841">
    <property type="entry name" value="Znf_RING"/>
</dbReference>
<evidence type="ECO:0000259" key="17">
    <source>
        <dbReference type="PROSITE" id="PS51292"/>
    </source>
</evidence>
<keyword evidence="7" id="KW-0479">Metal-binding</keyword>
<evidence type="ECO:0000256" key="13">
    <source>
        <dbReference type="PROSITE-ProRule" id="PRU00175"/>
    </source>
</evidence>
<feature type="region of interest" description="Disordered" evidence="14">
    <location>
        <begin position="601"/>
        <end position="620"/>
    </location>
</feature>
<dbReference type="PROSITE" id="PS51292">
    <property type="entry name" value="ZF_RING_CH"/>
    <property type="match status" value="1"/>
</dbReference>
<dbReference type="InterPro" id="IPR013083">
    <property type="entry name" value="Znf_RING/FYVE/PHD"/>
</dbReference>
<dbReference type="GO" id="GO:0036503">
    <property type="term" value="P:ERAD pathway"/>
    <property type="evidence" value="ECO:0007669"/>
    <property type="project" value="TreeGrafter"/>
</dbReference>
<keyword evidence="12 15" id="KW-0472">Membrane</keyword>
<evidence type="ECO:0000256" key="11">
    <source>
        <dbReference type="ARBA" id="ARBA00022989"/>
    </source>
</evidence>
<dbReference type="SMART" id="SM00744">
    <property type="entry name" value="RINGv"/>
    <property type="match status" value="1"/>
</dbReference>
<feature type="domain" description="RING-CH-type" evidence="17">
    <location>
        <begin position="65"/>
        <end position="126"/>
    </location>
</feature>
<evidence type="ECO:0000256" key="8">
    <source>
        <dbReference type="ARBA" id="ARBA00022771"/>
    </source>
</evidence>
<dbReference type="GO" id="GO:0061630">
    <property type="term" value="F:ubiquitin protein ligase activity"/>
    <property type="evidence" value="ECO:0007669"/>
    <property type="project" value="UniProtKB-EC"/>
</dbReference>
<feature type="transmembrane region" description="Helical" evidence="15">
    <location>
        <begin position="1501"/>
        <end position="1519"/>
    </location>
</feature>
<feature type="transmembrane region" description="Helical" evidence="15">
    <location>
        <begin position="1255"/>
        <end position="1278"/>
    </location>
</feature>
<dbReference type="Proteomes" id="UP000664534">
    <property type="component" value="Unassembled WGS sequence"/>
</dbReference>
<comment type="subcellular location">
    <subcellularLocation>
        <location evidence="2">Membrane</location>
        <topology evidence="2">Multi-pass membrane protein</topology>
    </subcellularLocation>
</comment>
<dbReference type="PROSITE" id="PS50089">
    <property type="entry name" value="ZF_RING_2"/>
    <property type="match status" value="1"/>
</dbReference>
<evidence type="ECO:0000256" key="10">
    <source>
        <dbReference type="ARBA" id="ARBA00022833"/>
    </source>
</evidence>
<proteinExistence type="predicted"/>
<feature type="region of interest" description="Disordered" evidence="14">
    <location>
        <begin position="556"/>
        <end position="589"/>
    </location>
</feature>
<evidence type="ECO:0000256" key="9">
    <source>
        <dbReference type="ARBA" id="ARBA00022786"/>
    </source>
</evidence>
<evidence type="ECO:0000256" key="2">
    <source>
        <dbReference type="ARBA" id="ARBA00004141"/>
    </source>
</evidence>
<dbReference type="InterPro" id="IPR056521">
    <property type="entry name" value="MARCHF6-like_C"/>
</dbReference>
<evidence type="ECO:0000256" key="7">
    <source>
        <dbReference type="ARBA" id="ARBA00022723"/>
    </source>
</evidence>
<keyword evidence="5" id="KW-0808">Transferase</keyword>
<evidence type="ECO:0000256" key="4">
    <source>
        <dbReference type="ARBA" id="ARBA00012483"/>
    </source>
</evidence>
<feature type="region of interest" description="Disordered" evidence="14">
    <location>
        <begin position="627"/>
        <end position="647"/>
    </location>
</feature>
<dbReference type="OrthoDB" id="1108038at2759"/>
<keyword evidence="10" id="KW-0862">Zinc</keyword>
<evidence type="ECO:0000256" key="5">
    <source>
        <dbReference type="ARBA" id="ARBA00022679"/>
    </source>
</evidence>
<feature type="compositionally biased region" description="Basic and acidic residues" evidence="14">
    <location>
        <begin position="1"/>
        <end position="18"/>
    </location>
</feature>
<feature type="region of interest" description="Disordered" evidence="14">
    <location>
        <begin position="1"/>
        <end position="56"/>
    </location>
</feature>
<evidence type="ECO:0000256" key="3">
    <source>
        <dbReference type="ARBA" id="ARBA00004906"/>
    </source>
</evidence>
<feature type="transmembrane region" description="Helical" evidence="15">
    <location>
        <begin position="1553"/>
        <end position="1583"/>
    </location>
</feature>
<feature type="transmembrane region" description="Helical" evidence="15">
    <location>
        <begin position="1697"/>
        <end position="1718"/>
    </location>
</feature>
<feature type="compositionally biased region" description="Basic and acidic residues" evidence="14">
    <location>
        <begin position="27"/>
        <end position="47"/>
    </location>
</feature>
<evidence type="ECO:0000256" key="14">
    <source>
        <dbReference type="SAM" id="MobiDB-lite"/>
    </source>
</evidence>
<comment type="pathway">
    <text evidence="3">Protein modification; protein ubiquitination.</text>
</comment>
<feature type="transmembrane region" description="Helical" evidence="15">
    <location>
        <begin position="1197"/>
        <end position="1217"/>
    </location>
</feature>
<gene>
    <name evidence="18" type="ORF">IMSHALPRED_005903</name>
</gene>
<dbReference type="FunFam" id="3.30.40.10:FF:000287">
    <property type="entry name" value="RING finger membrane protein"/>
    <property type="match status" value="1"/>
</dbReference>
<sequence length="1762" mass="196907">MESVEHTENADPRSKPGPDSDIMNDGVQDRSSEKEQKSLGEGTRKANPDIMNDPAYDTNAKEKWKSLDEQDTCRICRGEGSPEEPLFYPCKCSGSIKFVHQNCLMEWLSHSQKKHCELCKTPFHFTKLYHPHMPSTVPLPVFLRQAAIHTWKSLLTWSRFQLVMFVWVAWLPWCMRTIWRGLFWIGDGGWVDWKERDIQKESAILNLSSNLAAQGTSSATQNLFTLREATASAFILQVSEKIPNLVSPIRRLLTFAASEPLGLKLFRKLYTFVLGRASGETTSSITSMPNITSHAAHIPRSSSWLSDVKFLRTLTRSTMLNNLVIDTLEGQIITLALVTVFILIFLIREWVVQQQPNFFGGAEARVNLPLAQNADGPVQQPIDQRHQVPHDEGADGLADAGAQVQGPRARIIARPRPRRPARARQVSEQGANQRDELVTEDSEHEGVQTESTELQVDASDNDPKDHFQGALQRPSMPDRDQLARAAEIRRTIEEQSRVSEDGDDPGNTFQELWNRAENKPLEVIKIIEDEGRNEELSWIVATMRKIETLSSANMSENQIVSPADEPNTTALGNKDTDSNKSGRQSDDEGFVVLDKLSLNVNSEPKDEQNSNTETPQNLNQDAVFEAPRSPARKSHGSPTTPSRYLQDQKAVLPNDLSGLTQNLTGDRAKEQDVPIKGAKQDLDIARSTHAPLDTPNDNPFHPDFEGEIPEENKAAGITGPDNLSEEMLLEASHPASPSTEASEGHIPIEGSLERRRSLLECVTDWLWGGAAPVSPPSEHLAGDVEHIVNNIADEAPFVPMEHGHPQRAADNNGEGPGQDPEVVAAAIQAGLDPNEVEAADDIEDLEGIMELVGMQGPLAGLVQNGMFCACLVSLTIFFGVWIPYVSGKLFLVFLAHPVSLLLKLPLRCAASTADMIIDAFTFGTACTFYWTDIIVRLLCTPIGWIVPAVANINRNSLVAEMARIYAEGALERLMNNFATAGNIMFESDIPGFSVDAHESLLSIERRATWLLHGVCDYIGYCFDLVYNSSGLEETAMLFATEVVNQVKALMTFVMDKAPTIVPSVSSVSRFHPLHVNLSITPRSNPLDYDLAYWDTKDRALAVIFGYLLFAFLGVIYLNLNARIRGINKAERVAGVLADVLYQAGGVLKVILIISIEMIVFPLYCGLLLDVALLPLFGSATLMSRIEFTMSSPYTSIFVHWFVGTCYMFHFALFVAMCRKLMRNGVLYFIRDPDDPTFHPVRDVLERSVSTQLWKISFSALVYGGLVIVCLGGVVWGIAYSFDDVLPIHWLSDEPVLEFPVDLLFYNFLMPLAVKFFKPSKGLNKMYNWWFRRCARTLRLTNFLFGEKREDEEGRHVRRTWRDVLHGKQGGTQNPVIGKDRQALAQDREVQAYFLRDGKYVRAPASDQVRIPKGAHTFLEVDEENNRLDNQPDPDEGLHGRNNDMFAKVYIPPFFRLRISAFIFLIWLFAATTGVSITIVPLVFGRFVFAKVTSNNLRMNDIYAFSIGMYILGGALYGVLYHHQVTSYIRDTVTPHTPTITTALRKSASLIVRLLSLIYTYAAFGILLPALLSLIMEFFFIIPLHTYFSTSFTNLNTISSDRHIIHLIQDWTLGILYLKMAARVILYNTPSRPASALRGIVRNGWLNPDVRLATRGFILPAVIAMTIALAAPLALGWLANATVLHAYSAQDDIFKACVYRYSYPGVLALAFAGTFATLLSRAFTGWRRKIRDEVYLIGERLHNFGDSKRAKGKGKAREMRVTD</sequence>
<evidence type="ECO:0000259" key="16">
    <source>
        <dbReference type="PROSITE" id="PS50089"/>
    </source>
</evidence>
<dbReference type="PANTHER" id="PTHR13145:SF0">
    <property type="entry name" value="E3 UBIQUITIN-PROTEIN LIGASE MARCHF6"/>
    <property type="match status" value="1"/>
</dbReference>
<dbReference type="CDD" id="cd16702">
    <property type="entry name" value="RING_CH-C4HC3_MARCH6"/>
    <property type="match status" value="1"/>
</dbReference>
<feature type="transmembrane region" description="Helical" evidence="15">
    <location>
        <begin position="1099"/>
        <end position="1119"/>
    </location>
</feature>
<evidence type="ECO:0000313" key="18">
    <source>
        <dbReference type="EMBL" id="CAF9923348.1"/>
    </source>
</evidence>
<dbReference type="SUPFAM" id="SSF57850">
    <property type="entry name" value="RING/U-box"/>
    <property type="match status" value="1"/>
</dbReference>
<evidence type="ECO:0000313" key="19">
    <source>
        <dbReference type="Proteomes" id="UP000664534"/>
    </source>
</evidence>
<accession>A0A8H3ILH2</accession>
<feature type="region of interest" description="Disordered" evidence="14">
    <location>
        <begin position="387"/>
        <end position="479"/>
    </location>
</feature>
<dbReference type="Pfam" id="PF23113">
    <property type="entry name" value="MARCHF6_C"/>
    <property type="match status" value="1"/>
</dbReference>
<evidence type="ECO:0000256" key="1">
    <source>
        <dbReference type="ARBA" id="ARBA00000900"/>
    </source>
</evidence>
<comment type="catalytic activity">
    <reaction evidence="1">
        <text>S-ubiquitinyl-[E2 ubiquitin-conjugating enzyme]-L-cysteine + [acceptor protein]-L-lysine = [E2 ubiquitin-conjugating enzyme]-L-cysteine + N(6)-ubiquitinyl-[acceptor protein]-L-lysine.</text>
        <dbReference type="EC" id="2.3.2.27"/>
    </reaction>
</comment>
<organism evidence="18 19">
    <name type="scientific">Imshaugia aleurites</name>
    <dbReference type="NCBI Taxonomy" id="172621"/>
    <lineage>
        <taxon>Eukaryota</taxon>
        <taxon>Fungi</taxon>
        <taxon>Dikarya</taxon>
        <taxon>Ascomycota</taxon>
        <taxon>Pezizomycotina</taxon>
        <taxon>Lecanoromycetes</taxon>
        <taxon>OSLEUM clade</taxon>
        <taxon>Lecanoromycetidae</taxon>
        <taxon>Lecanorales</taxon>
        <taxon>Lecanorineae</taxon>
        <taxon>Parmeliaceae</taxon>
        <taxon>Imshaugia</taxon>
    </lineage>
</organism>
<evidence type="ECO:0000256" key="6">
    <source>
        <dbReference type="ARBA" id="ARBA00022692"/>
    </source>
</evidence>
<name>A0A8H3ILH2_9LECA</name>
<feature type="compositionally biased region" description="Polar residues" evidence="14">
    <location>
        <begin position="609"/>
        <end position="620"/>
    </location>
</feature>
<evidence type="ECO:0000256" key="12">
    <source>
        <dbReference type="ARBA" id="ARBA00023136"/>
    </source>
</evidence>
<dbReference type="Pfam" id="PF25417">
    <property type="entry name" value="DUF7889"/>
    <property type="match status" value="1"/>
</dbReference>
<feature type="compositionally biased region" description="Polar residues" evidence="14">
    <location>
        <begin position="556"/>
        <end position="571"/>
    </location>
</feature>
<dbReference type="EMBL" id="CAJPDT010000033">
    <property type="protein sequence ID" value="CAF9923348.1"/>
    <property type="molecule type" value="Genomic_DNA"/>
</dbReference>
<dbReference type="GO" id="GO:0008270">
    <property type="term" value="F:zinc ion binding"/>
    <property type="evidence" value="ECO:0007669"/>
    <property type="project" value="UniProtKB-KW"/>
</dbReference>
<dbReference type="GO" id="GO:0005789">
    <property type="term" value="C:endoplasmic reticulum membrane"/>
    <property type="evidence" value="ECO:0007669"/>
    <property type="project" value="TreeGrafter"/>
</dbReference>